<gene>
    <name evidence="3" type="ORF">SAMN04488541_100653</name>
</gene>
<accession>A0A1I2D549</accession>
<dbReference type="RefSeq" id="WP_091541227.1">
    <property type="nucleotide sequence ID" value="NZ_FONY01000006.1"/>
</dbReference>
<reference evidence="3 4" key="1">
    <citation type="submission" date="2016-10" db="EMBL/GenBank/DDBJ databases">
        <authorList>
            <person name="de Groot N.N."/>
        </authorList>
    </citation>
    <scope>NUCLEOTIDE SEQUENCE [LARGE SCALE GENOMIC DNA]</scope>
    <source>
        <strain>GEY</strain>
        <strain evidence="4">DSM 9560</strain>
    </source>
</reference>
<dbReference type="Pfam" id="PF22725">
    <property type="entry name" value="GFO_IDH_MocA_C3"/>
    <property type="match status" value="1"/>
</dbReference>
<dbReference type="PANTHER" id="PTHR43818:SF5">
    <property type="entry name" value="OXIDOREDUCTASE FAMILY PROTEIN"/>
    <property type="match status" value="1"/>
</dbReference>
<sequence>MKKRETKNSRRKFLKALGGTSALLASGSLGNYGHAKVIELKAEQETEKKYTANDKVRLAVIGLGIIGHYDIDTALKVQGTELAAICDLYDGRIEQGKRKYGKNVFTTRDYHEVLERKDIDAVLICTPDHWHSQIAIDAMNKGKHVYCEKPMVHKLEQGLSVIEAQKKTGKVLQVGSQRTSSIAMAEAKKLYESGTIGQINMVMATYNRHSSGGAWQYSIPPDASPKNIDFDRFLGNASKVAFDPMRFFRWRNYQDYGTGVPGDLFVHLLSGLHYITGSLGPTRIVASGQLAYWKDGRDVPDVVSAIMEYPATDKHPAFQAVLQVNFVDGSGGRNQTQIIGSEGMIDIGWNDFVVKRNPLPKAPDFGGYDSLFTFTEEVQKEFIKQYDAKYSKEDREWKKVEDIIYKAERGYDDRLDHFKNFFASIREGKPVAQDAAFGFRAAAPCLATNLSIFEQKIVQWDPVNMKMS</sequence>
<organism evidence="3 4">
    <name type="scientific">Thermoflexibacter ruber</name>
    <dbReference type="NCBI Taxonomy" id="1003"/>
    <lineage>
        <taxon>Bacteria</taxon>
        <taxon>Pseudomonadati</taxon>
        <taxon>Bacteroidota</taxon>
        <taxon>Cytophagia</taxon>
        <taxon>Cytophagales</taxon>
        <taxon>Thermoflexibacteraceae</taxon>
        <taxon>Thermoflexibacter</taxon>
    </lineage>
</organism>
<dbReference type="InterPro" id="IPR000683">
    <property type="entry name" value="Gfo/Idh/MocA-like_OxRdtase_N"/>
</dbReference>
<dbReference type="SUPFAM" id="SSF55347">
    <property type="entry name" value="Glyceraldehyde-3-phosphate dehydrogenase-like, C-terminal domain"/>
    <property type="match status" value="1"/>
</dbReference>
<dbReference type="PROSITE" id="PS51318">
    <property type="entry name" value="TAT"/>
    <property type="match status" value="1"/>
</dbReference>
<keyword evidence="4" id="KW-1185">Reference proteome</keyword>
<dbReference type="InterPro" id="IPR050463">
    <property type="entry name" value="Gfo/Idh/MocA_oxidrdct_glycsds"/>
</dbReference>
<dbReference type="InterPro" id="IPR036291">
    <property type="entry name" value="NAD(P)-bd_dom_sf"/>
</dbReference>
<dbReference type="EMBL" id="FONY01000006">
    <property type="protein sequence ID" value="SFE75193.1"/>
    <property type="molecule type" value="Genomic_DNA"/>
</dbReference>
<dbReference type="SUPFAM" id="SSF51735">
    <property type="entry name" value="NAD(P)-binding Rossmann-fold domains"/>
    <property type="match status" value="1"/>
</dbReference>
<dbReference type="Gene3D" id="3.40.50.720">
    <property type="entry name" value="NAD(P)-binding Rossmann-like Domain"/>
    <property type="match status" value="1"/>
</dbReference>
<evidence type="ECO:0000313" key="3">
    <source>
        <dbReference type="EMBL" id="SFE75193.1"/>
    </source>
</evidence>
<dbReference type="Gene3D" id="3.30.360.10">
    <property type="entry name" value="Dihydrodipicolinate Reductase, domain 2"/>
    <property type="match status" value="1"/>
</dbReference>
<dbReference type="InterPro" id="IPR006311">
    <property type="entry name" value="TAT_signal"/>
</dbReference>
<dbReference type="AlphaFoldDB" id="A0A1I2D549"/>
<dbReference type="OrthoDB" id="9763611at2"/>
<dbReference type="InterPro" id="IPR055170">
    <property type="entry name" value="GFO_IDH_MocA-like_dom"/>
</dbReference>
<evidence type="ECO:0000259" key="1">
    <source>
        <dbReference type="Pfam" id="PF01408"/>
    </source>
</evidence>
<evidence type="ECO:0000313" key="4">
    <source>
        <dbReference type="Proteomes" id="UP000199513"/>
    </source>
</evidence>
<dbReference type="Pfam" id="PF01408">
    <property type="entry name" value="GFO_IDH_MocA"/>
    <property type="match status" value="1"/>
</dbReference>
<evidence type="ECO:0000259" key="2">
    <source>
        <dbReference type="Pfam" id="PF22725"/>
    </source>
</evidence>
<dbReference type="PANTHER" id="PTHR43818">
    <property type="entry name" value="BCDNA.GH03377"/>
    <property type="match status" value="1"/>
</dbReference>
<protein>
    <submittedName>
        <fullName evidence="3">Predicted dehydrogenase</fullName>
    </submittedName>
</protein>
<dbReference type="STRING" id="1003.SAMN04488541_100653"/>
<dbReference type="Proteomes" id="UP000199513">
    <property type="component" value="Unassembled WGS sequence"/>
</dbReference>
<dbReference type="GO" id="GO:0000166">
    <property type="term" value="F:nucleotide binding"/>
    <property type="evidence" value="ECO:0007669"/>
    <property type="project" value="InterPro"/>
</dbReference>
<feature type="domain" description="Gfo/Idh/MocA-like oxidoreductase N-terminal" evidence="1">
    <location>
        <begin position="57"/>
        <end position="175"/>
    </location>
</feature>
<feature type="domain" description="GFO/IDH/MocA-like oxidoreductase" evidence="2">
    <location>
        <begin position="248"/>
        <end position="345"/>
    </location>
</feature>
<proteinExistence type="predicted"/>
<name>A0A1I2D549_9BACT</name>